<keyword evidence="1" id="KW-0812">Transmembrane</keyword>
<evidence type="ECO:0000256" key="1">
    <source>
        <dbReference type="SAM" id="Phobius"/>
    </source>
</evidence>
<evidence type="ECO:0000313" key="4">
    <source>
        <dbReference type="Proteomes" id="UP000734218"/>
    </source>
</evidence>
<proteinExistence type="predicted"/>
<dbReference type="PROSITE" id="PS50883">
    <property type="entry name" value="EAL"/>
    <property type="match status" value="1"/>
</dbReference>
<organism evidence="3 4">
    <name type="scientific">Sphingomonas jejuensis</name>
    <dbReference type="NCBI Taxonomy" id="904715"/>
    <lineage>
        <taxon>Bacteria</taxon>
        <taxon>Pseudomonadati</taxon>
        <taxon>Pseudomonadota</taxon>
        <taxon>Alphaproteobacteria</taxon>
        <taxon>Sphingomonadales</taxon>
        <taxon>Sphingomonadaceae</taxon>
        <taxon>Sphingomonas</taxon>
    </lineage>
</organism>
<feature type="domain" description="EAL" evidence="2">
    <location>
        <begin position="515"/>
        <end position="768"/>
    </location>
</feature>
<feature type="transmembrane region" description="Helical" evidence="1">
    <location>
        <begin position="304"/>
        <end position="321"/>
    </location>
</feature>
<feature type="transmembrane region" description="Helical" evidence="1">
    <location>
        <begin position="21"/>
        <end position="38"/>
    </location>
</feature>
<comment type="caution">
    <text evidence="3">The sequence shown here is derived from an EMBL/GenBank/DDBJ whole genome shotgun (WGS) entry which is preliminary data.</text>
</comment>
<dbReference type="RefSeq" id="WP_167956028.1">
    <property type="nucleotide sequence ID" value="NZ_JAATJE010000002.1"/>
</dbReference>
<reference evidence="3 4" key="1">
    <citation type="submission" date="2020-03" db="EMBL/GenBank/DDBJ databases">
        <title>Genomic Encyclopedia of Type Strains, Phase IV (KMG-IV): sequencing the most valuable type-strain genomes for metagenomic binning, comparative biology and taxonomic classification.</title>
        <authorList>
            <person name="Goeker M."/>
        </authorList>
    </citation>
    <scope>NUCLEOTIDE SEQUENCE [LARGE SCALE GENOMIC DNA]</scope>
    <source>
        <strain evidence="3 4">DSM 27651</strain>
    </source>
</reference>
<dbReference type="Pfam" id="PF00563">
    <property type="entry name" value="EAL"/>
    <property type="match status" value="1"/>
</dbReference>
<accession>A0ABX0XPH2</accession>
<dbReference type="Pfam" id="PF05226">
    <property type="entry name" value="CHASE2"/>
    <property type="match status" value="1"/>
</dbReference>
<protein>
    <submittedName>
        <fullName evidence="3">EAL domain-containing protein (Putative c-di-GMP-specific phosphodiesterase class I)/CHASE2 domain-containing sensor protein</fullName>
    </submittedName>
</protein>
<gene>
    <name evidence="3" type="ORF">GGR88_002778</name>
</gene>
<sequence>MISPASTTAPKRFDRKRRLRAVAVIVAIMAVLGGIGFAEPLEQGARMLRNIAARKAPSGDVVVIAIDDKSLAELGRWPWPRTHHATLLKMLENAEAGPVFFDIDMSSPSDPAEDRAFERGMAQAKLPVTIAGRFVIDPIRNVRLDVLPLPQFQRAAKVANINFWQSSGGSVWKLPYSMEMAGRRFQSFSAAAANRSTPARGEFMIDYSTDLTKVPTYSMSDVLGGHIALDSLRGKTILVGTASITLGDMSVAPGFGLVPGVYIHALGAETLRRGIPLNLGMLPALAAAVIAAAGMALVRRRRSLLLIMVPSILVLIGIPFLAEAHQIHLEVMPAIFLTLIVGGRFIWQDMRRSYAQGALVNPVSGLPNLEALRIEPVARESQIIVLRVLNFADITSSLAPEQEKLLVEGIAARMAMAGAMGPYQSDDGLFAMLHPDVDLSVLAERLDSIQTLFRSPVSVGETQIDLTLTLGVDRERGRPVANRLSAALAAAEQAASEGIDWKCHDPSQLEDSAWRLSMLSQLNAAIDAGDLWVAYQPKYDVATRMIVGAEALARWTHPDKGPIRPDIFIGAAEQSNRIEKLTLHVLEDAVTTTIAMRAHVPDFVMAVNLSAKLLESTRIVEQVRDILARHGLPASGLILELTETAALGSDSQSLSTLHALRGLGLGVAIDDYGTGMSTLDYLKRVPATEIKIDRSFVQSLDGQENDRLLVSSTIQLAHLLGLKVVAEGVERREALDILQRMGCDLAQGYLLSHPVAKQILLAKVDPTPLRSAA</sequence>
<keyword evidence="1" id="KW-1133">Transmembrane helix</keyword>
<dbReference type="Gene3D" id="3.20.20.450">
    <property type="entry name" value="EAL domain"/>
    <property type="match status" value="1"/>
</dbReference>
<dbReference type="SUPFAM" id="SSF141868">
    <property type="entry name" value="EAL domain-like"/>
    <property type="match status" value="1"/>
</dbReference>
<dbReference type="InterPro" id="IPR035919">
    <property type="entry name" value="EAL_sf"/>
</dbReference>
<evidence type="ECO:0000259" key="2">
    <source>
        <dbReference type="PROSITE" id="PS50883"/>
    </source>
</evidence>
<feature type="transmembrane region" description="Helical" evidence="1">
    <location>
        <begin position="279"/>
        <end position="297"/>
    </location>
</feature>
<dbReference type="InterPro" id="IPR001633">
    <property type="entry name" value="EAL_dom"/>
</dbReference>
<dbReference type="PANTHER" id="PTHR33121">
    <property type="entry name" value="CYCLIC DI-GMP PHOSPHODIESTERASE PDEF"/>
    <property type="match status" value="1"/>
</dbReference>
<dbReference type="SMART" id="SM00052">
    <property type="entry name" value="EAL"/>
    <property type="match status" value="1"/>
</dbReference>
<dbReference type="InterPro" id="IPR007890">
    <property type="entry name" value="CHASE2"/>
</dbReference>
<dbReference type="InterPro" id="IPR050706">
    <property type="entry name" value="Cyclic-di-GMP_PDE-like"/>
</dbReference>
<evidence type="ECO:0000313" key="3">
    <source>
        <dbReference type="EMBL" id="NJC35264.1"/>
    </source>
</evidence>
<name>A0ABX0XPH2_9SPHN</name>
<keyword evidence="1" id="KW-0472">Membrane</keyword>
<dbReference type="EMBL" id="JAATJE010000002">
    <property type="protein sequence ID" value="NJC35264.1"/>
    <property type="molecule type" value="Genomic_DNA"/>
</dbReference>
<dbReference type="Proteomes" id="UP000734218">
    <property type="component" value="Unassembled WGS sequence"/>
</dbReference>
<dbReference type="CDD" id="cd01948">
    <property type="entry name" value="EAL"/>
    <property type="match status" value="1"/>
</dbReference>
<dbReference type="PANTHER" id="PTHR33121:SF79">
    <property type="entry name" value="CYCLIC DI-GMP PHOSPHODIESTERASE PDED-RELATED"/>
    <property type="match status" value="1"/>
</dbReference>
<keyword evidence="4" id="KW-1185">Reference proteome</keyword>
<dbReference type="SMART" id="SM01080">
    <property type="entry name" value="CHASE2"/>
    <property type="match status" value="1"/>
</dbReference>